<gene>
    <name evidence="2" type="ORF">IE077_003875</name>
</gene>
<protein>
    <submittedName>
        <fullName evidence="2">Uncharacterized protein</fullName>
    </submittedName>
</protein>
<proteinExistence type="predicted"/>
<dbReference type="EMBL" id="JADAQX010000573">
    <property type="protein sequence ID" value="KAF8819864.1"/>
    <property type="molecule type" value="Genomic_DNA"/>
</dbReference>
<evidence type="ECO:0000256" key="1">
    <source>
        <dbReference type="SAM" id="MobiDB-lite"/>
    </source>
</evidence>
<evidence type="ECO:0000313" key="3">
    <source>
        <dbReference type="Proteomes" id="UP000823046"/>
    </source>
</evidence>
<sequence length="155" mass="17723">MEKNYENVIGGALRLKRNKGIAATLTHPLLKKQKKRKKKPLFEKDNPPVIVDTEASNESLESANNRGIVSDNSSKSQNEEEAAVDESLETFNQEDIEEKLFLTPSQRVFRAAHRQREGTRVDERLRLTHRQRIDKLNQHLSTLSEHFDIPKVGPG</sequence>
<name>A0ABQ7J794_9APIC</name>
<accession>A0ABQ7J794</accession>
<dbReference type="Pfam" id="PF08555">
    <property type="entry name" value="FAM32A"/>
    <property type="match status" value="1"/>
</dbReference>
<reference evidence="2 3" key="1">
    <citation type="journal article" date="2020" name="bioRxiv">
        <title>Metabolic contributions of an alphaproteobacterial endosymbiont in the apicomplexan Cardiosporidium cionae.</title>
        <authorList>
            <person name="Hunter E.S."/>
            <person name="Paight C.J."/>
            <person name="Lane C.E."/>
        </authorList>
    </citation>
    <scope>NUCLEOTIDE SEQUENCE [LARGE SCALE GENOMIC DNA]</scope>
    <source>
        <strain evidence="2">ESH_2018</strain>
    </source>
</reference>
<keyword evidence="3" id="KW-1185">Reference proteome</keyword>
<organism evidence="2 3">
    <name type="scientific">Cardiosporidium cionae</name>
    <dbReference type="NCBI Taxonomy" id="476202"/>
    <lineage>
        <taxon>Eukaryota</taxon>
        <taxon>Sar</taxon>
        <taxon>Alveolata</taxon>
        <taxon>Apicomplexa</taxon>
        <taxon>Aconoidasida</taxon>
        <taxon>Nephromycida</taxon>
        <taxon>Cardiosporidium</taxon>
    </lineage>
</organism>
<comment type="caution">
    <text evidence="2">The sequence shown here is derived from an EMBL/GenBank/DDBJ whole genome shotgun (WGS) entry which is preliminary data.</text>
</comment>
<dbReference type="InterPro" id="IPR013865">
    <property type="entry name" value="FAM32A"/>
</dbReference>
<dbReference type="PANTHER" id="PTHR13282:SF6">
    <property type="entry name" value="PROTEIN FAM32A"/>
    <property type="match status" value="1"/>
</dbReference>
<feature type="region of interest" description="Disordered" evidence="1">
    <location>
        <begin position="30"/>
        <end position="86"/>
    </location>
</feature>
<dbReference type="Proteomes" id="UP000823046">
    <property type="component" value="Unassembled WGS sequence"/>
</dbReference>
<dbReference type="PANTHER" id="PTHR13282">
    <property type="entry name" value="PROTEIN FAM32A"/>
    <property type="match status" value="1"/>
</dbReference>
<evidence type="ECO:0000313" key="2">
    <source>
        <dbReference type="EMBL" id="KAF8819864.1"/>
    </source>
</evidence>
<feature type="compositionally biased region" description="Basic residues" evidence="1">
    <location>
        <begin position="30"/>
        <end position="39"/>
    </location>
</feature>
<feature type="compositionally biased region" description="Polar residues" evidence="1">
    <location>
        <begin position="54"/>
        <end position="76"/>
    </location>
</feature>